<comment type="similarity">
    <text evidence="2">Belongs to the PI3/PI4-kinase family.</text>
</comment>
<evidence type="ECO:0000256" key="4">
    <source>
        <dbReference type="ARBA" id="ARBA00018077"/>
    </source>
</evidence>
<keyword evidence="9" id="KW-0677">Repeat</keyword>
<proteinExistence type="inferred from homology"/>
<name>V8NLH9_OPHHA</name>
<evidence type="ECO:0000259" key="17">
    <source>
        <dbReference type="PROSITE" id="PS50290"/>
    </source>
</evidence>
<organism evidence="19 20">
    <name type="scientific">Ophiophagus hannah</name>
    <name type="common">King cobra</name>
    <name type="synonym">Naja hannah</name>
    <dbReference type="NCBI Taxonomy" id="8665"/>
    <lineage>
        <taxon>Eukaryota</taxon>
        <taxon>Metazoa</taxon>
        <taxon>Chordata</taxon>
        <taxon>Craniata</taxon>
        <taxon>Vertebrata</taxon>
        <taxon>Euteleostomi</taxon>
        <taxon>Lepidosauria</taxon>
        <taxon>Squamata</taxon>
        <taxon>Bifurcata</taxon>
        <taxon>Unidentata</taxon>
        <taxon>Episquamata</taxon>
        <taxon>Toxicofera</taxon>
        <taxon>Serpentes</taxon>
        <taxon>Colubroidea</taxon>
        <taxon>Elapidae</taxon>
        <taxon>Elapinae</taxon>
        <taxon>Ophiophagus</taxon>
    </lineage>
</organism>
<dbReference type="InterPro" id="IPR037706">
    <property type="entry name" value="DNA-PK_dom"/>
</dbReference>
<evidence type="ECO:0000259" key="18">
    <source>
        <dbReference type="PROSITE" id="PS51190"/>
    </source>
</evidence>
<dbReference type="OrthoDB" id="431717at2759"/>
<gene>
    <name evidence="19" type="primary">PRKDC</name>
    <name evidence="19" type="ORF">L345_11321</name>
</gene>
<dbReference type="GO" id="GO:0006302">
    <property type="term" value="P:double-strand break repair"/>
    <property type="evidence" value="ECO:0007669"/>
    <property type="project" value="UniProtKB-ARBA"/>
</dbReference>
<comment type="caution">
    <text evidence="19">The sequence shown here is derived from an EMBL/GenBank/DDBJ whole genome shotgun (WGS) entry which is preliminary data.</text>
</comment>
<dbReference type="GO" id="GO:0005730">
    <property type="term" value="C:nucleolus"/>
    <property type="evidence" value="ECO:0007669"/>
    <property type="project" value="UniProtKB-SubCell"/>
</dbReference>
<evidence type="ECO:0000256" key="12">
    <source>
        <dbReference type="ARBA" id="ARBA00022777"/>
    </source>
</evidence>
<keyword evidence="16" id="KW-0539">Nucleus</keyword>
<evidence type="ECO:0000256" key="2">
    <source>
        <dbReference type="ARBA" id="ARBA00011031"/>
    </source>
</evidence>
<sequence length="594" mass="68252">MAMLDKNEAPAVQHIVEEIASSYPQAIVYPFMISSESFSFPETAIGHKNKEFVKRVKSKLYEGGVIQDFVHSLEQLSNPAMLFNDWIEEVQNELGKTKKNTNNIQQLYDGMYQNFGNLEAPGLGWFRKQFIKEFGKELDNHFGKGGSKLLGMNASVFSKVARSLSAKMKKWDKEPGNLKECSPWMSEFKPEFLRTELEIPGQYDGKGKPLPEYHAKISGFDERIKVMQSIRKPKRIVIRGNDEREYPFLVKGGEDLRQDQRIEQLFEVMNNILSRDAACSQRNMQIKTYQVIPVTTSSKGPHAHYKDWLCKMGETDGNEHYMTMFKRASRTETVMSFQRRENSVPEDLLRKAFVKMSTTPEALLSLRSHFASTHALLCISHWILGIGDRHLSNFMISMETGGLVGIDFGHAFGSATQFLQPPELMPFRLTRQFLNLMLPMKESGLIYSVMVHSLRAYRINQDALINTMDIFVKEPSLDWKNFELKQLRKGGTWTKEINTDEVNWYPLQKVKFARRKLAGANPAVITCDELRLGHEKSEAFREYVSVAQGSEQFNIRARQLEDGLAEEIQVKCLIDQATDPNILGRTWEGWEPWM</sequence>
<dbReference type="EMBL" id="AZIM01002999">
    <property type="protein sequence ID" value="ETE62920.1"/>
    <property type="molecule type" value="Genomic_DNA"/>
</dbReference>
<evidence type="ECO:0000256" key="15">
    <source>
        <dbReference type="ARBA" id="ARBA00023204"/>
    </source>
</evidence>
<dbReference type="Gene3D" id="3.30.1010.10">
    <property type="entry name" value="Phosphatidylinositol 3-kinase Catalytic Subunit, Chain A, domain 4"/>
    <property type="match status" value="1"/>
</dbReference>
<protein>
    <recommendedName>
        <fullName evidence="4">DNA-dependent protein kinase catalytic subunit</fullName>
        <ecNumber evidence="3">2.7.11.1</ecNumber>
    </recommendedName>
</protein>
<dbReference type="PROSITE" id="PS51190">
    <property type="entry name" value="FATC"/>
    <property type="match status" value="1"/>
</dbReference>
<reference evidence="19 20" key="1">
    <citation type="journal article" date="2013" name="Proc. Natl. Acad. Sci. U.S.A.">
        <title>The king cobra genome reveals dynamic gene evolution and adaptation in the snake venom system.</title>
        <authorList>
            <person name="Vonk F.J."/>
            <person name="Casewell N.R."/>
            <person name="Henkel C.V."/>
            <person name="Heimberg A.M."/>
            <person name="Jansen H.J."/>
            <person name="McCleary R.J."/>
            <person name="Kerkkamp H.M."/>
            <person name="Vos R.A."/>
            <person name="Guerreiro I."/>
            <person name="Calvete J.J."/>
            <person name="Wuster W."/>
            <person name="Woods A.E."/>
            <person name="Logan J.M."/>
            <person name="Harrison R.A."/>
            <person name="Castoe T.A."/>
            <person name="de Koning A.P."/>
            <person name="Pollock D.D."/>
            <person name="Yandell M."/>
            <person name="Calderon D."/>
            <person name="Renjifo C."/>
            <person name="Currier R.B."/>
            <person name="Salgado D."/>
            <person name="Pla D."/>
            <person name="Sanz L."/>
            <person name="Hyder A.S."/>
            <person name="Ribeiro J.M."/>
            <person name="Arntzen J.W."/>
            <person name="van den Thillart G.E."/>
            <person name="Boetzer M."/>
            <person name="Pirovano W."/>
            <person name="Dirks R.P."/>
            <person name="Spaink H.P."/>
            <person name="Duboule D."/>
            <person name="McGlinn E."/>
            <person name="Kini R.M."/>
            <person name="Richardson M.K."/>
        </authorList>
    </citation>
    <scope>NUCLEOTIDE SEQUENCE</scope>
    <source>
        <tissue evidence="19">Blood</tissue>
    </source>
</reference>
<dbReference type="PANTHER" id="PTHR11139:SF68">
    <property type="entry name" value="DNA-DEPENDENT PROTEIN KINASE CATALYTIC SUBUNIT"/>
    <property type="match status" value="1"/>
</dbReference>
<dbReference type="PROSITE" id="PS50290">
    <property type="entry name" value="PI3_4_KINASE_3"/>
    <property type="match status" value="1"/>
</dbReference>
<dbReference type="GO" id="GO:0004677">
    <property type="term" value="F:DNA-dependent protein kinase activity"/>
    <property type="evidence" value="ECO:0007669"/>
    <property type="project" value="InterPro"/>
</dbReference>
<keyword evidence="11" id="KW-0227">DNA damage</keyword>
<evidence type="ECO:0000256" key="14">
    <source>
        <dbReference type="ARBA" id="ARBA00022840"/>
    </source>
</evidence>
<keyword evidence="5" id="KW-0690">Ribosome biogenesis</keyword>
<evidence type="ECO:0000256" key="16">
    <source>
        <dbReference type="ARBA" id="ARBA00023242"/>
    </source>
</evidence>
<dbReference type="FunFam" id="1.10.1070.11:FF:000018">
    <property type="entry name" value="DNA-dependent protein kinase catalytic subunit"/>
    <property type="match status" value="1"/>
</dbReference>
<evidence type="ECO:0000256" key="13">
    <source>
        <dbReference type="ARBA" id="ARBA00022803"/>
    </source>
</evidence>
<evidence type="ECO:0000313" key="20">
    <source>
        <dbReference type="Proteomes" id="UP000018936"/>
    </source>
</evidence>
<evidence type="ECO:0000256" key="7">
    <source>
        <dbReference type="ARBA" id="ARBA00022553"/>
    </source>
</evidence>
<dbReference type="InterPro" id="IPR050517">
    <property type="entry name" value="DDR_Repair_Kinase"/>
</dbReference>
<dbReference type="InterPro" id="IPR003152">
    <property type="entry name" value="FATC_dom"/>
</dbReference>
<dbReference type="InterPro" id="IPR011009">
    <property type="entry name" value="Kinase-like_dom_sf"/>
</dbReference>
<feature type="domain" description="FATC" evidence="18">
    <location>
        <begin position="562"/>
        <end position="594"/>
    </location>
</feature>
<dbReference type="FunFam" id="3.30.1010.10:FF:000013">
    <property type="entry name" value="Protein kinase, DNA-activated, catalytic subunit"/>
    <property type="match status" value="1"/>
</dbReference>
<keyword evidence="12 19" id="KW-0418">Kinase</keyword>
<dbReference type="Gene3D" id="1.10.1070.11">
    <property type="entry name" value="Phosphatidylinositol 3-/4-kinase, catalytic domain"/>
    <property type="match status" value="1"/>
</dbReference>
<evidence type="ECO:0000256" key="11">
    <source>
        <dbReference type="ARBA" id="ARBA00022763"/>
    </source>
</evidence>
<dbReference type="InterPro" id="IPR018936">
    <property type="entry name" value="PI3/4_kinase_CS"/>
</dbReference>
<dbReference type="GO" id="GO:0008630">
    <property type="term" value="P:intrinsic apoptotic signaling pathway in response to DNA damage"/>
    <property type="evidence" value="ECO:0007669"/>
    <property type="project" value="TreeGrafter"/>
</dbReference>
<dbReference type="PROSITE" id="PS00916">
    <property type="entry name" value="PI3_4_KINASE_2"/>
    <property type="match status" value="1"/>
</dbReference>
<dbReference type="GO" id="GO:0033152">
    <property type="term" value="P:immunoglobulin V(D)J recombination"/>
    <property type="evidence" value="ECO:0007669"/>
    <property type="project" value="TreeGrafter"/>
</dbReference>
<dbReference type="SUPFAM" id="SSF56112">
    <property type="entry name" value="Protein kinase-like (PK-like)"/>
    <property type="match status" value="1"/>
</dbReference>
<evidence type="ECO:0000256" key="6">
    <source>
        <dbReference type="ARBA" id="ARBA00022527"/>
    </source>
</evidence>
<dbReference type="CDD" id="cd05172">
    <property type="entry name" value="PIKKc_DNA-PK"/>
    <property type="match status" value="1"/>
</dbReference>
<dbReference type="AlphaFoldDB" id="V8NLH9"/>
<feature type="domain" description="PI3K/PI4K catalytic" evidence="17">
    <location>
        <begin position="220"/>
        <end position="519"/>
    </location>
</feature>
<keyword evidence="10" id="KW-0547">Nucleotide-binding</keyword>
<keyword evidence="14" id="KW-0067">ATP-binding</keyword>
<dbReference type="PROSITE" id="PS00915">
    <property type="entry name" value="PI3_4_KINASE_1"/>
    <property type="match status" value="1"/>
</dbReference>
<evidence type="ECO:0000256" key="3">
    <source>
        <dbReference type="ARBA" id="ARBA00012513"/>
    </source>
</evidence>
<evidence type="ECO:0000256" key="1">
    <source>
        <dbReference type="ARBA" id="ARBA00004604"/>
    </source>
</evidence>
<evidence type="ECO:0000256" key="9">
    <source>
        <dbReference type="ARBA" id="ARBA00022737"/>
    </source>
</evidence>
<evidence type="ECO:0000313" key="19">
    <source>
        <dbReference type="EMBL" id="ETE62920.1"/>
    </source>
</evidence>
<dbReference type="InterPro" id="IPR036940">
    <property type="entry name" value="PI3/4_kinase_cat_sf"/>
</dbReference>
<keyword evidence="13" id="KW-0802">TPR repeat</keyword>
<keyword evidence="7" id="KW-0597">Phosphoprotein</keyword>
<dbReference type="SMART" id="SM01343">
    <property type="entry name" value="FATC"/>
    <property type="match status" value="1"/>
</dbReference>
<dbReference type="SMART" id="SM00146">
    <property type="entry name" value="PI3Kc"/>
    <property type="match status" value="1"/>
</dbReference>
<keyword evidence="8" id="KW-0808">Transferase</keyword>
<keyword evidence="6" id="KW-0723">Serine/threonine-protein kinase</keyword>
<keyword evidence="20" id="KW-1185">Reference proteome</keyword>
<evidence type="ECO:0000256" key="8">
    <source>
        <dbReference type="ARBA" id="ARBA00022679"/>
    </source>
</evidence>
<dbReference type="Proteomes" id="UP000018936">
    <property type="component" value="Unassembled WGS sequence"/>
</dbReference>
<dbReference type="GO" id="GO:0000723">
    <property type="term" value="P:telomere maintenance"/>
    <property type="evidence" value="ECO:0007669"/>
    <property type="project" value="TreeGrafter"/>
</dbReference>
<comment type="subcellular location">
    <subcellularLocation>
        <location evidence="1">Nucleus</location>
        <location evidence="1">Nucleolus</location>
    </subcellularLocation>
</comment>
<dbReference type="Pfam" id="PF02260">
    <property type="entry name" value="FATC"/>
    <property type="match status" value="1"/>
</dbReference>
<accession>V8NLH9</accession>
<dbReference type="EC" id="2.7.11.1" evidence="3"/>
<dbReference type="GO" id="GO:0005524">
    <property type="term" value="F:ATP binding"/>
    <property type="evidence" value="ECO:0007669"/>
    <property type="project" value="UniProtKB-KW"/>
</dbReference>
<dbReference type="GO" id="GO:0042254">
    <property type="term" value="P:ribosome biogenesis"/>
    <property type="evidence" value="ECO:0007669"/>
    <property type="project" value="UniProtKB-KW"/>
</dbReference>
<dbReference type="PANTHER" id="PTHR11139">
    <property type="entry name" value="ATAXIA TELANGIECTASIA MUTATED ATM -RELATED"/>
    <property type="match status" value="1"/>
</dbReference>
<dbReference type="Pfam" id="PF00454">
    <property type="entry name" value="PI3_PI4_kinase"/>
    <property type="match status" value="1"/>
</dbReference>
<keyword evidence="15" id="KW-0234">DNA repair</keyword>
<evidence type="ECO:0000256" key="10">
    <source>
        <dbReference type="ARBA" id="ARBA00022741"/>
    </source>
</evidence>
<dbReference type="InterPro" id="IPR000403">
    <property type="entry name" value="PI3/4_kinase_cat_dom"/>
</dbReference>
<evidence type="ECO:0000256" key="5">
    <source>
        <dbReference type="ARBA" id="ARBA00022517"/>
    </source>
</evidence>